<protein>
    <recommendedName>
        <fullName evidence="9">Response regulatory domain-containing protein</fullName>
    </recommendedName>
</protein>
<dbReference type="InterPro" id="IPR001867">
    <property type="entry name" value="OmpR/PhoB-type_DNA-bd"/>
</dbReference>
<dbReference type="Gene3D" id="6.10.250.690">
    <property type="match status" value="1"/>
</dbReference>
<dbReference type="GO" id="GO:0005829">
    <property type="term" value="C:cytosol"/>
    <property type="evidence" value="ECO:0007669"/>
    <property type="project" value="TreeGrafter"/>
</dbReference>
<reference evidence="8" key="1">
    <citation type="journal article" date="2014" name="Front. Microbiol.">
        <title>High frequency of phylogenetically diverse reductive dehalogenase-homologous genes in deep subseafloor sedimentary metagenomes.</title>
        <authorList>
            <person name="Kawai M."/>
            <person name="Futagami T."/>
            <person name="Toyoda A."/>
            <person name="Takaki Y."/>
            <person name="Nishi S."/>
            <person name="Hori S."/>
            <person name="Arai W."/>
            <person name="Tsubouchi T."/>
            <person name="Morono Y."/>
            <person name="Uchiyama I."/>
            <person name="Ito T."/>
            <person name="Fujiyama A."/>
            <person name="Inagaki F."/>
            <person name="Takami H."/>
        </authorList>
    </citation>
    <scope>NUCLEOTIDE SEQUENCE</scope>
    <source>
        <strain evidence="8">Expedition CK06-06</strain>
    </source>
</reference>
<dbReference type="GO" id="GO:0006355">
    <property type="term" value="P:regulation of DNA-templated transcription"/>
    <property type="evidence" value="ECO:0007669"/>
    <property type="project" value="InterPro"/>
</dbReference>
<proteinExistence type="predicted"/>
<keyword evidence="1" id="KW-0597">Phosphoprotein</keyword>
<evidence type="ECO:0000259" key="7">
    <source>
        <dbReference type="PROSITE" id="PS51755"/>
    </source>
</evidence>
<dbReference type="EMBL" id="BARW01030506">
    <property type="protein sequence ID" value="GAJ06685.1"/>
    <property type="molecule type" value="Genomic_DNA"/>
</dbReference>
<dbReference type="AlphaFoldDB" id="X1VHA1"/>
<dbReference type="GO" id="GO:0032993">
    <property type="term" value="C:protein-DNA complex"/>
    <property type="evidence" value="ECO:0007669"/>
    <property type="project" value="TreeGrafter"/>
</dbReference>
<dbReference type="InterPro" id="IPR036388">
    <property type="entry name" value="WH-like_DNA-bd_sf"/>
</dbReference>
<dbReference type="GO" id="GO:0000976">
    <property type="term" value="F:transcription cis-regulatory region binding"/>
    <property type="evidence" value="ECO:0007669"/>
    <property type="project" value="TreeGrafter"/>
</dbReference>
<dbReference type="FunFam" id="3.40.50.2300:FF:000001">
    <property type="entry name" value="DNA-binding response regulator PhoB"/>
    <property type="match status" value="1"/>
</dbReference>
<dbReference type="GO" id="GO:0000156">
    <property type="term" value="F:phosphorelay response regulator activity"/>
    <property type="evidence" value="ECO:0007669"/>
    <property type="project" value="TreeGrafter"/>
</dbReference>
<sequence length="186" mass="20997">MEMAAMKQILVIDDDPMFCRLVEQVLTQKGYEMLKAGNGQEGLRLLFAHKPDLVLLDVAMPGMNGWQTCERIRDISDIPIIMLTGRHKDEDDIVHGLDYGADDYLVKPLGGKELVARVRATLRRAELPSSPEAKREITYSDGFLTVAVAERKVIVNGKRVKLTPREFRLFVLLVENAGRILTHKQI</sequence>
<evidence type="ECO:0008006" key="9">
    <source>
        <dbReference type="Google" id="ProtNLM"/>
    </source>
</evidence>
<dbReference type="PROSITE" id="PS50110">
    <property type="entry name" value="RESPONSE_REGULATORY"/>
    <property type="match status" value="1"/>
</dbReference>
<dbReference type="PANTHER" id="PTHR48111:SF1">
    <property type="entry name" value="TWO-COMPONENT RESPONSE REGULATOR ORR33"/>
    <property type="match status" value="1"/>
</dbReference>
<dbReference type="SMART" id="SM00448">
    <property type="entry name" value="REC"/>
    <property type="match status" value="1"/>
</dbReference>
<dbReference type="InterPro" id="IPR011006">
    <property type="entry name" value="CheY-like_superfamily"/>
</dbReference>
<feature type="non-terminal residue" evidence="8">
    <location>
        <position position="186"/>
    </location>
</feature>
<evidence type="ECO:0000259" key="6">
    <source>
        <dbReference type="PROSITE" id="PS50110"/>
    </source>
</evidence>
<organism evidence="8">
    <name type="scientific">marine sediment metagenome</name>
    <dbReference type="NCBI Taxonomy" id="412755"/>
    <lineage>
        <taxon>unclassified sequences</taxon>
        <taxon>metagenomes</taxon>
        <taxon>ecological metagenomes</taxon>
    </lineage>
</organism>
<keyword evidence="2" id="KW-0902">Two-component regulatory system</keyword>
<accession>X1VHA1</accession>
<feature type="domain" description="OmpR/PhoB-type" evidence="7">
    <location>
        <begin position="134"/>
        <end position="186"/>
    </location>
</feature>
<evidence type="ECO:0000256" key="1">
    <source>
        <dbReference type="ARBA" id="ARBA00022553"/>
    </source>
</evidence>
<dbReference type="Pfam" id="PF00072">
    <property type="entry name" value="Response_reg"/>
    <property type="match status" value="1"/>
</dbReference>
<dbReference type="InterPro" id="IPR001789">
    <property type="entry name" value="Sig_transdc_resp-reg_receiver"/>
</dbReference>
<keyword evidence="4" id="KW-0238">DNA-binding</keyword>
<dbReference type="Gene3D" id="1.10.10.10">
    <property type="entry name" value="Winged helix-like DNA-binding domain superfamily/Winged helix DNA-binding domain"/>
    <property type="match status" value="1"/>
</dbReference>
<keyword evidence="5" id="KW-0804">Transcription</keyword>
<dbReference type="InterPro" id="IPR039420">
    <property type="entry name" value="WalR-like"/>
</dbReference>
<dbReference type="PANTHER" id="PTHR48111">
    <property type="entry name" value="REGULATOR OF RPOS"/>
    <property type="match status" value="1"/>
</dbReference>
<dbReference type="PROSITE" id="PS51755">
    <property type="entry name" value="OMPR_PHOB"/>
    <property type="match status" value="1"/>
</dbReference>
<evidence type="ECO:0000256" key="4">
    <source>
        <dbReference type="ARBA" id="ARBA00023125"/>
    </source>
</evidence>
<name>X1VHA1_9ZZZZ</name>
<evidence type="ECO:0000256" key="2">
    <source>
        <dbReference type="ARBA" id="ARBA00023012"/>
    </source>
</evidence>
<dbReference type="SUPFAM" id="SSF52172">
    <property type="entry name" value="CheY-like"/>
    <property type="match status" value="1"/>
</dbReference>
<evidence type="ECO:0000256" key="3">
    <source>
        <dbReference type="ARBA" id="ARBA00023015"/>
    </source>
</evidence>
<evidence type="ECO:0000256" key="5">
    <source>
        <dbReference type="ARBA" id="ARBA00023163"/>
    </source>
</evidence>
<evidence type="ECO:0000313" key="8">
    <source>
        <dbReference type="EMBL" id="GAJ06685.1"/>
    </source>
</evidence>
<dbReference type="Gene3D" id="3.40.50.2300">
    <property type="match status" value="1"/>
</dbReference>
<feature type="domain" description="Response regulatory" evidence="6">
    <location>
        <begin position="8"/>
        <end position="122"/>
    </location>
</feature>
<dbReference type="CDD" id="cd17574">
    <property type="entry name" value="REC_OmpR"/>
    <property type="match status" value="1"/>
</dbReference>
<keyword evidence="3" id="KW-0805">Transcription regulation</keyword>
<comment type="caution">
    <text evidence="8">The sequence shown here is derived from an EMBL/GenBank/DDBJ whole genome shotgun (WGS) entry which is preliminary data.</text>
</comment>
<gene>
    <name evidence="8" type="ORF">S12H4_48756</name>
</gene>